<dbReference type="PRINTS" id="PR00469">
    <property type="entry name" value="PNDRDTASEII"/>
</dbReference>
<accession>T1BQ04</accession>
<evidence type="ECO:0000313" key="3">
    <source>
        <dbReference type="EMBL" id="EQD56055.1"/>
    </source>
</evidence>
<reference evidence="3" key="2">
    <citation type="journal article" date="2014" name="ISME J.">
        <title>Microbial stratification in low pH oxic and suboxic macroscopic growths along an acid mine drainage.</title>
        <authorList>
            <person name="Mendez-Garcia C."/>
            <person name="Mesa V."/>
            <person name="Sprenger R.R."/>
            <person name="Richter M."/>
            <person name="Diez M.S."/>
            <person name="Solano J."/>
            <person name="Bargiela R."/>
            <person name="Golyshina O.V."/>
            <person name="Manteca A."/>
            <person name="Ramos J.L."/>
            <person name="Gallego J.R."/>
            <person name="Llorente I."/>
            <person name="Martins Dos Santos V.A."/>
            <person name="Jensen O.N."/>
            <person name="Pelaez A.I."/>
            <person name="Sanchez J."/>
            <person name="Ferrer M."/>
        </authorList>
    </citation>
    <scope>NUCLEOTIDE SEQUENCE</scope>
</reference>
<dbReference type="EMBL" id="AUZY01005963">
    <property type="protein sequence ID" value="EQD56055.1"/>
    <property type="molecule type" value="Genomic_DNA"/>
</dbReference>
<evidence type="ECO:0000259" key="2">
    <source>
        <dbReference type="Pfam" id="PF07992"/>
    </source>
</evidence>
<proteinExistence type="predicted"/>
<dbReference type="InterPro" id="IPR023753">
    <property type="entry name" value="FAD/NAD-binding_dom"/>
</dbReference>
<dbReference type="PANTHER" id="PTHR42949">
    <property type="entry name" value="ANAEROBIC GLYCEROL-3-PHOSPHATE DEHYDROGENASE SUBUNIT B"/>
    <property type="match status" value="1"/>
</dbReference>
<reference evidence="3" key="1">
    <citation type="submission" date="2013-08" db="EMBL/GenBank/DDBJ databases">
        <authorList>
            <person name="Mendez C."/>
            <person name="Richter M."/>
            <person name="Ferrer M."/>
            <person name="Sanchez J."/>
        </authorList>
    </citation>
    <scope>NUCLEOTIDE SEQUENCE</scope>
</reference>
<dbReference type="SUPFAM" id="SSF51905">
    <property type="entry name" value="FAD/NAD(P)-binding domain"/>
    <property type="match status" value="1"/>
</dbReference>
<dbReference type="AlphaFoldDB" id="T1BQ04"/>
<dbReference type="Gene3D" id="3.50.50.60">
    <property type="entry name" value="FAD/NAD(P)-binding domain"/>
    <property type="match status" value="2"/>
</dbReference>
<dbReference type="CDD" id="cd19946">
    <property type="entry name" value="GlpA-like_Fer2_BFD-like"/>
    <property type="match status" value="1"/>
</dbReference>
<dbReference type="Pfam" id="PF07992">
    <property type="entry name" value="Pyr_redox_2"/>
    <property type="match status" value="1"/>
</dbReference>
<keyword evidence="1" id="KW-0560">Oxidoreductase</keyword>
<gene>
    <name evidence="3" type="ORF">B1B_09090</name>
</gene>
<organism evidence="3">
    <name type="scientific">mine drainage metagenome</name>
    <dbReference type="NCBI Taxonomy" id="410659"/>
    <lineage>
        <taxon>unclassified sequences</taxon>
        <taxon>metagenomes</taxon>
        <taxon>ecological metagenomes</taxon>
    </lineage>
</organism>
<dbReference type="PANTHER" id="PTHR42949:SF3">
    <property type="entry name" value="ANAEROBIC GLYCEROL-3-PHOSPHATE DEHYDROGENASE SUBUNIT B"/>
    <property type="match status" value="1"/>
</dbReference>
<feature type="domain" description="FAD/NAD(P)-binding" evidence="2">
    <location>
        <begin position="5"/>
        <end position="298"/>
    </location>
</feature>
<protein>
    <submittedName>
        <fullName evidence="3">FAD-dependent pyridine nucleotide-disulfide oxidoreductase</fullName>
    </submittedName>
</protein>
<dbReference type="InterPro" id="IPR051691">
    <property type="entry name" value="Metab_Enz_Cyan_OpOx_G3PDH"/>
</dbReference>
<dbReference type="GO" id="GO:0016491">
    <property type="term" value="F:oxidoreductase activity"/>
    <property type="evidence" value="ECO:0007669"/>
    <property type="project" value="UniProtKB-KW"/>
</dbReference>
<dbReference type="InterPro" id="IPR036188">
    <property type="entry name" value="FAD/NAD-bd_sf"/>
</dbReference>
<evidence type="ECO:0000256" key="1">
    <source>
        <dbReference type="ARBA" id="ARBA00023002"/>
    </source>
</evidence>
<dbReference type="Gene3D" id="1.10.10.1100">
    <property type="entry name" value="BFD-like [2Fe-2S]-binding domain"/>
    <property type="match status" value="1"/>
</dbReference>
<name>T1BQ04_9ZZZZ</name>
<comment type="caution">
    <text evidence="3">The sequence shown here is derived from an EMBL/GenBank/DDBJ whole genome shotgun (WGS) entry which is preliminary data.</text>
</comment>
<dbReference type="PRINTS" id="PR00368">
    <property type="entry name" value="FADPNR"/>
</dbReference>
<sequence>MTEHFDVLILGAGPAGLAAAETLAHAGRTVGLVDEQADPGGQIGRLAIRRQPGRVFQRTLRRLQANDRITYFRGQRVVDCDPCPALMIESGLGSARLTGGSLILAPGARELVLPFPGWTLPGVLGAAGLQALAKSGWPVRGRRVVLAGSGPLLLASARTLKQEGAHLLAIVEQASRREIVRFLAELPAWPAKAMQTLTFARALARTPYTTDAWIAEALGEERLEAVRIVRHGQSRVVPCDFLGTSLGLIPNVEAAARLSCALNGDLHPSVCVNAYQETSRPGIYAAGEITGIGGVEQARLEGAIAGYALAGDLQRARALAPRRAYWARFGACVSRHFAIRDPLRRLAGPETILCRCEDVTLGEIDAAAGCGSLKLLTRLAMGPCQGRICLAALAEVRPGYGTVTPSGTTRPPLFPARLETLAGQASEEPSS</sequence>
<dbReference type="InterPro" id="IPR041854">
    <property type="entry name" value="BFD-like_2Fe2S-bd_dom_sf"/>
</dbReference>